<comment type="cofactor">
    <cofactor evidence="1">
        <name>Mg(2+)</name>
        <dbReference type="ChEBI" id="CHEBI:18420"/>
    </cofactor>
</comment>
<dbReference type="PANTHER" id="PTHR12358">
    <property type="entry name" value="SPHINGOSINE KINASE"/>
    <property type="match status" value="1"/>
</dbReference>
<dbReference type="Gene3D" id="3.40.50.10330">
    <property type="entry name" value="Probable inorganic polyphosphate/atp-NAD kinase, domain 1"/>
    <property type="match status" value="1"/>
</dbReference>
<keyword evidence="7" id="KW-0444">Lipid biosynthesis</keyword>
<dbReference type="RefSeq" id="WP_069699462.1">
    <property type="nucleotide sequence ID" value="NZ_JAGGMA010000051.1"/>
</dbReference>
<dbReference type="EMBL" id="MIEK01000044">
    <property type="protein sequence ID" value="OEH81560.1"/>
    <property type="molecule type" value="Genomic_DNA"/>
</dbReference>
<dbReference type="InterPro" id="IPR017438">
    <property type="entry name" value="ATP-NAD_kinase_N"/>
</dbReference>
<proteinExistence type="inferred from homology"/>
<keyword evidence="6" id="KW-0067">ATP-binding</keyword>
<keyword evidence="11" id="KW-1185">Reference proteome</keyword>
<dbReference type="GO" id="GO:0005524">
    <property type="term" value="F:ATP binding"/>
    <property type="evidence" value="ECO:0007669"/>
    <property type="project" value="UniProtKB-KW"/>
</dbReference>
<accession>A0A1E5KUP2</accession>
<keyword evidence="3" id="KW-0808">Transferase</keyword>
<gene>
    <name evidence="10" type="ORF">BCR26_16450</name>
</gene>
<name>A0A1E5KUP2_9ENTE</name>
<dbReference type="InterPro" id="IPR016064">
    <property type="entry name" value="NAD/diacylglycerol_kinase_sf"/>
</dbReference>
<dbReference type="PANTHER" id="PTHR12358:SF54">
    <property type="entry name" value="SPHINGOSINE KINASE RELATED PROTEIN"/>
    <property type="match status" value="1"/>
</dbReference>
<evidence type="ECO:0000256" key="1">
    <source>
        <dbReference type="ARBA" id="ARBA00001946"/>
    </source>
</evidence>
<dbReference type="Gene3D" id="2.60.200.40">
    <property type="match status" value="1"/>
</dbReference>
<dbReference type="SUPFAM" id="SSF111331">
    <property type="entry name" value="NAD kinase/diacylglycerol kinase-like"/>
    <property type="match status" value="1"/>
</dbReference>
<dbReference type="Pfam" id="PF00781">
    <property type="entry name" value="DAGK_cat"/>
    <property type="match status" value="1"/>
</dbReference>
<sequence>MKTHFHLVINEKAGSGNARKVAKQVIKQMQEQKIDYTTYYTDYAGHEMEIVGTLAENTLIPWSSKMDLDSFPLLLILGGDGTLHGAINALKNYHSAIPVSYIPSGSGNDFARGVGIPKDTKKALNQILNAQSPKEIEIINYNEEIRQEEGLAVNNIGIGIDATIVQVTNESASKKALNKFKLGSFSYILSIIRVLFTQKGFPILVEMNGKKMTFDRAFLCTVTTHPYFGGGVAIAPDADPRKPILDFVLVERINIFKILWLIFLLSQKKQMQSKYFHHFQTSKLRIISTIPQYGHADGEILGKKSYDISFTTQTRLFWF</sequence>
<keyword evidence="5 10" id="KW-0418">Kinase</keyword>
<keyword evidence="7" id="KW-0443">Lipid metabolism</keyword>
<evidence type="ECO:0000256" key="5">
    <source>
        <dbReference type="ARBA" id="ARBA00022777"/>
    </source>
</evidence>
<comment type="caution">
    <text evidence="10">The sequence shown here is derived from an EMBL/GenBank/DDBJ whole genome shotgun (WGS) entry which is preliminary data.</text>
</comment>
<dbReference type="InterPro" id="IPR005218">
    <property type="entry name" value="Diacylglycerol/lipid_kinase"/>
</dbReference>
<dbReference type="Proteomes" id="UP000095256">
    <property type="component" value="Unassembled WGS sequence"/>
</dbReference>
<evidence type="ECO:0000256" key="3">
    <source>
        <dbReference type="ARBA" id="ARBA00022679"/>
    </source>
</evidence>
<evidence type="ECO:0000313" key="10">
    <source>
        <dbReference type="EMBL" id="OEH81560.1"/>
    </source>
</evidence>
<evidence type="ECO:0000256" key="2">
    <source>
        <dbReference type="ARBA" id="ARBA00005983"/>
    </source>
</evidence>
<evidence type="ECO:0000256" key="4">
    <source>
        <dbReference type="ARBA" id="ARBA00022741"/>
    </source>
</evidence>
<protein>
    <submittedName>
        <fullName evidence="10">Diacylglycerol kinase</fullName>
    </submittedName>
</protein>
<keyword evidence="4" id="KW-0547">Nucleotide-binding</keyword>
<dbReference type="Pfam" id="PF19279">
    <property type="entry name" value="YegS_C"/>
    <property type="match status" value="1"/>
</dbReference>
<comment type="similarity">
    <text evidence="2">Belongs to the diacylglycerol/lipid kinase family.</text>
</comment>
<dbReference type="InterPro" id="IPR045540">
    <property type="entry name" value="YegS/DAGK_C"/>
</dbReference>
<evidence type="ECO:0000259" key="9">
    <source>
        <dbReference type="PROSITE" id="PS50146"/>
    </source>
</evidence>
<reference evidence="10 11" key="1">
    <citation type="submission" date="2016-09" db="EMBL/GenBank/DDBJ databases">
        <authorList>
            <person name="Capua I."/>
            <person name="De Benedictis P."/>
            <person name="Joannis T."/>
            <person name="Lombin L.H."/>
            <person name="Cattoli G."/>
        </authorList>
    </citation>
    <scope>NUCLEOTIDE SEQUENCE [LARGE SCALE GENOMIC DNA]</scope>
    <source>
        <strain evidence="10 11">LMG 25899</strain>
    </source>
</reference>
<organism evidence="10 11">
    <name type="scientific">Enterococcus rivorum</name>
    <dbReference type="NCBI Taxonomy" id="762845"/>
    <lineage>
        <taxon>Bacteria</taxon>
        <taxon>Bacillati</taxon>
        <taxon>Bacillota</taxon>
        <taxon>Bacilli</taxon>
        <taxon>Lactobacillales</taxon>
        <taxon>Enterococcaceae</taxon>
        <taxon>Enterococcus</taxon>
    </lineage>
</organism>
<evidence type="ECO:0000256" key="7">
    <source>
        <dbReference type="ARBA" id="ARBA00023209"/>
    </source>
</evidence>
<dbReference type="GO" id="GO:0008654">
    <property type="term" value="P:phospholipid biosynthetic process"/>
    <property type="evidence" value="ECO:0007669"/>
    <property type="project" value="UniProtKB-KW"/>
</dbReference>
<evidence type="ECO:0000256" key="6">
    <source>
        <dbReference type="ARBA" id="ARBA00022840"/>
    </source>
</evidence>
<dbReference type="AlphaFoldDB" id="A0A1E5KUP2"/>
<dbReference type="NCBIfam" id="TIGR00147">
    <property type="entry name" value="YegS/Rv2252/BmrU family lipid kinase"/>
    <property type="match status" value="1"/>
</dbReference>
<feature type="domain" description="DAGKc" evidence="9">
    <location>
        <begin position="1"/>
        <end position="144"/>
    </location>
</feature>
<dbReference type="PROSITE" id="PS50146">
    <property type="entry name" value="DAGK"/>
    <property type="match status" value="1"/>
</dbReference>
<dbReference type="STRING" id="762845.BCR26_16450"/>
<dbReference type="InterPro" id="IPR050187">
    <property type="entry name" value="Lipid_Phosphate_FormReg"/>
</dbReference>
<evidence type="ECO:0000256" key="8">
    <source>
        <dbReference type="ARBA" id="ARBA00023264"/>
    </source>
</evidence>
<dbReference type="InterPro" id="IPR001206">
    <property type="entry name" value="Diacylglycerol_kinase_cat_dom"/>
</dbReference>
<dbReference type="OrthoDB" id="9786026at2"/>
<keyword evidence="7" id="KW-0594">Phospholipid biosynthesis</keyword>
<keyword evidence="8" id="KW-1208">Phospholipid metabolism</keyword>
<evidence type="ECO:0000313" key="11">
    <source>
        <dbReference type="Proteomes" id="UP000095256"/>
    </source>
</evidence>
<dbReference type="SMART" id="SM00046">
    <property type="entry name" value="DAGKc"/>
    <property type="match status" value="1"/>
</dbReference>
<dbReference type="GO" id="GO:0016301">
    <property type="term" value="F:kinase activity"/>
    <property type="evidence" value="ECO:0007669"/>
    <property type="project" value="UniProtKB-KW"/>
</dbReference>